<dbReference type="EMBL" id="LR797497">
    <property type="protein sequence ID" value="CAB4220281.1"/>
    <property type="molecule type" value="Genomic_DNA"/>
</dbReference>
<dbReference type="InterPro" id="IPR006431">
    <property type="entry name" value="Phage_tape_meas_C"/>
</dbReference>
<organism evidence="3">
    <name type="scientific">uncultured Caudovirales phage</name>
    <dbReference type="NCBI Taxonomy" id="2100421"/>
    <lineage>
        <taxon>Viruses</taxon>
        <taxon>Duplodnaviria</taxon>
        <taxon>Heunggongvirae</taxon>
        <taxon>Uroviricota</taxon>
        <taxon>Caudoviricetes</taxon>
        <taxon>Peduoviridae</taxon>
        <taxon>Maltschvirus</taxon>
        <taxon>Maltschvirus maltsch</taxon>
    </lineage>
</organism>
<evidence type="ECO:0000313" key="3">
    <source>
        <dbReference type="EMBL" id="CAB4220281.1"/>
    </source>
</evidence>
<sequence>MATMEDFVLRFKTIGSEKIKQAGDAIGGLKDDVASFAQMGGPLGNTLNGIVTKLGPVGVAAAVAGVAFSAMGGKAMELANALEDISGATGISTGVINNFAGSLVLAGGKIEDAAQILGKLNQSVQEAGSGNENLQKAFQKLGIFVTDATGQMRPTGDILKDITSRFNEGELSSSQYAATIDILGKNVNRLELSRLNSVDNPAITEATKHIDKFNDSISILYKEITDNLLVSFGGFAQAINEVGAGGLPAIVEQLGYLTAEILNLPTNAMADFLNLFGAGLGPQVGLGSPLKALTDKAKEDRLKFQAESDNLKKARASSDAILNKGPAGTAALGPSGGGFGATPEADIKAAAEYEKRIAVTRAGIKTQEQLKSNSERLSALMLFSDKQQIIEAKTSAEISTININSANEIEKAKTQIFSQERLSRLQKENEFLLKETELKLKAETDIANVRERTTEAMIRERERVEEIIRVSKARVQEEEGVNRVMERRNRFTNEQLAATDLLQSQAQKLFAIDEERLETLRKMRQVDNFLSLPAAERLAREIEINAVYDERMVLTKAQNEQDIKNTRDFSKGWEKAYNTYTQDARQNFETAGRIFGKITKGMEDAVVEFSKTGKFQFNDFLNSILEELLRSQVRLLIAQVLGGVQGGVGGGGFKGLTSLLGFAAGGLVPTNGPVIVGERGPELLVGASGNRVIPNNALSGGGSVTYNISAVDARSFKELVASDPSFIYAVTEQGRKTVPYSRR</sequence>
<gene>
    <name evidence="2" type="ORF">UFOVP1030_31</name>
    <name evidence="3" type="ORF">UFOVP1634_10</name>
</gene>
<name>A0A6J5T030_9CAUD</name>
<evidence type="ECO:0000259" key="1">
    <source>
        <dbReference type="Pfam" id="PF09718"/>
    </source>
</evidence>
<reference evidence="3" key="1">
    <citation type="submission" date="2020-05" db="EMBL/GenBank/DDBJ databases">
        <authorList>
            <person name="Chiriac C."/>
            <person name="Salcher M."/>
            <person name="Ghai R."/>
            <person name="Kavagutti S V."/>
        </authorList>
    </citation>
    <scope>NUCLEOTIDE SEQUENCE</scope>
</reference>
<accession>A0A6J5T030</accession>
<feature type="domain" description="Bacteriophage tail tape measure C-terminal" evidence="1">
    <location>
        <begin position="568"/>
        <end position="641"/>
    </location>
</feature>
<proteinExistence type="predicted"/>
<dbReference type="EMBL" id="LR796977">
    <property type="protein sequence ID" value="CAB4178806.1"/>
    <property type="molecule type" value="Genomic_DNA"/>
</dbReference>
<dbReference type="Pfam" id="PF09718">
    <property type="entry name" value="Tape_meas_lam_C"/>
    <property type="match status" value="1"/>
</dbReference>
<protein>
    <submittedName>
        <fullName evidence="3">Bacteriophage lambda, GpH, tail tape measure, C-terminal</fullName>
    </submittedName>
</protein>
<evidence type="ECO:0000313" key="2">
    <source>
        <dbReference type="EMBL" id="CAB4178806.1"/>
    </source>
</evidence>